<organism evidence="7 8">
    <name type="scientific">Candidatus Eubacterium faecipullorum</name>
    <dbReference type="NCBI Taxonomy" id="2838571"/>
    <lineage>
        <taxon>Bacteria</taxon>
        <taxon>Bacillati</taxon>
        <taxon>Bacillota</taxon>
        <taxon>Clostridia</taxon>
        <taxon>Eubacteriales</taxon>
        <taxon>Eubacteriaceae</taxon>
        <taxon>Eubacterium</taxon>
    </lineage>
</organism>
<dbReference type="InterPro" id="IPR036388">
    <property type="entry name" value="WH-like_DNA-bd_sf"/>
</dbReference>
<evidence type="ECO:0000256" key="6">
    <source>
        <dbReference type="SAM" id="MobiDB-lite"/>
    </source>
</evidence>
<keyword evidence="4 5" id="KW-0131">Cell cycle</keyword>
<dbReference type="HAMAP" id="MF_01804">
    <property type="entry name" value="ScpB"/>
    <property type="match status" value="1"/>
</dbReference>
<keyword evidence="3 5" id="KW-0159">Chromosome partition</keyword>
<dbReference type="InterPro" id="IPR036390">
    <property type="entry name" value="WH_DNA-bd_sf"/>
</dbReference>
<dbReference type="PANTHER" id="PTHR34298">
    <property type="entry name" value="SEGREGATION AND CONDENSATION PROTEIN B"/>
    <property type="match status" value="1"/>
</dbReference>
<dbReference type="GO" id="GO:0051304">
    <property type="term" value="P:chromosome separation"/>
    <property type="evidence" value="ECO:0007669"/>
    <property type="project" value="InterPro"/>
</dbReference>
<dbReference type="NCBIfam" id="TIGR00281">
    <property type="entry name" value="SMC-Scp complex subunit ScpB"/>
    <property type="match status" value="1"/>
</dbReference>
<protein>
    <recommendedName>
        <fullName evidence="5">Segregation and condensation protein B</fullName>
    </recommendedName>
</protein>
<dbReference type="SUPFAM" id="SSF46785">
    <property type="entry name" value="Winged helix' DNA-binding domain"/>
    <property type="match status" value="2"/>
</dbReference>
<proteinExistence type="inferred from homology"/>
<dbReference type="Gene3D" id="1.10.10.10">
    <property type="entry name" value="Winged helix-like DNA-binding domain superfamily/Winged helix DNA-binding domain"/>
    <property type="match status" value="2"/>
</dbReference>
<dbReference type="EMBL" id="DXGE01000031">
    <property type="protein sequence ID" value="HIW86223.1"/>
    <property type="molecule type" value="Genomic_DNA"/>
</dbReference>
<dbReference type="GO" id="GO:0051301">
    <property type="term" value="P:cell division"/>
    <property type="evidence" value="ECO:0007669"/>
    <property type="project" value="UniProtKB-KW"/>
</dbReference>
<comment type="function">
    <text evidence="5">Participates in chromosomal partition during cell division. May act via the formation of a condensin-like complex containing Smc and ScpA that pull DNA away from mid-cell into both cell halves.</text>
</comment>
<reference evidence="7" key="2">
    <citation type="submission" date="2021-04" db="EMBL/GenBank/DDBJ databases">
        <authorList>
            <person name="Gilroy R."/>
        </authorList>
    </citation>
    <scope>NUCLEOTIDE SEQUENCE</scope>
    <source>
        <strain evidence="7">421</strain>
    </source>
</reference>
<dbReference type="GO" id="GO:0005737">
    <property type="term" value="C:cytoplasm"/>
    <property type="evidence" value="ECO:0007669"/>
    <property type="project" value="UniProtKB-SubCell"/>
</dbReference>
<comment type="similarity">
    <text evidence="5">Belongs to the ScpB family.</text>
</comment>
<reference evidence="7" key="1">
    <citation type="journal article" date="2021" name="PeerJ">
        <title>Extensive microbial diversity within the chicken gut microbiome revealed by metagenomics and culture.</title>
        <authorList>
            <person name="Gilroy R."/>
            <person name="Ravi A."/>
            <person name="Getino M."/>
            <person name="Pursley I."/>
            <person name="Horton D.L."/>
            <person name="Alikhan N.F."/>
            <person name="Baker D."/>
            <person name="Gharbi K."/>
            <person name="Hall N."/>
            <person name="Watson M."/>
            <person name="Adriaenssens E.M."/>
            <person name="Foster-Nyarko E."/>
            <person name="Jarju S."/>
            <person name="Secka A."/>
            <person name="Antonio M."/>
            <person name="Oren A."/>
            <person name="Chaudhuri R.R."/>
            <person name="La Ragione R."/>
            <person name="Hildebrand F."/>
            <person name="Pallen M.J."/>
        </authorList>
    </citation>
    <scope>NUCLEOTIDE SEQUENCE</scope>
    <source>
        <strain evidence="7">421</strain>
    </source>
</reference>
<dbReference type="PANTHER" id="PTHR34298:SF2">
    <property type="entry name" value="SEGREGATION AND CONDENSATION PROTEIN B"/>
    <property type="match status" value="1"/>
</dbReference>
<evidence type="ECO:0000256" key="4">
    <source>
        <dbReference type="ARBA" id="ARBA00023306"/>
    </source>
</evidence>
<dbReference type="GO" id="GO:0006260">
    <property type="term" value="P:DNA replication"/>
    <property type="evidence" value="ECO:0007669"/>
    <property type="project" value="UniProtKB-UniRule"/>
</dbReference>
<evidence type="ECO:0000256" key="1">
    <source>
        <dbReference type="ARBA" id="ARBA00022490"/>
    </source>
</evidence>
<accession>A0A9D1RDP8</accession>
<keyword evidence="1 5" id="KW-0963">Cytoplasm</keyword>
<dbReference type="Pfam" id="PF04079">
    <property type="entry name" value="SMC_ScpB"/>
    <property type="match status" value="1"/>
</dbReference>
<comment type="subcellular location">
    <subcellularLocation>
        <location evidence="5">Cytoplasm</location>
    </subcellularLocation>
    <text evidence="5">Associated with two foci at the outer edges of the nucleoid region in young cells, and at four foci within both cell halves in older cells.</text>
</comment>
<dbReference type="AlphaFoldDB" id="A0A9D1RDP8"/>
<comment type="caution">
    <text evidence="7">The sequence shown here is derived from an EMBL/GenBank/DDBJ whole genome shotgun (WGS) entry which is preliminary data.</text>
</comment>
<dbReference type="Proteomes" id="UP000824205">
    <property type="component" value="Unassembled WGS sequence"/>
</dbReference>
<keyword evidence="2 5" id="KW-0132">Cell division</keyword>
<gene>
    <name evidence="5 7" type="primary">scpB</name>
    <name evidence="7" type="ORF">IAA48_06965</name>
</gene>
<evidence type="ECO:0000313" key="8">
    <source>
        <dbReference type="Proteomes" id="UP000824205"/>
    </source>
</evidence>
<feature type="compositionally biased region" description="Acidic residues" evidence="6">
    <location>
        <begin position="192"/>
        <end position="204"/>
    </location>
</feature>
<name>A0A9D1RDP8_9FIRM</name>
<dbReference type="InterPro" id="IPR005234">
    <property type="entry name" value="ScpB_csome_segregation"/>
</dbReference>
<evidence type="ECO:0000256" key="3">
    <source>
        <dbReference type="ARBA" id="ARBA00022829"/>
    </source>
</evidence>
<evidence type="ECO:0000256" key="5">
    <source>
        <dbReference type="HAMAP-Rule" id="MF_01804"/>
    </source>
</evidence>
<sequence>MDKQNNVLARLEAMLFACGDPVEASRLADVLELDVESVTKMLSRLEDIYAERESGLRLIRIDGKYQLCTREEYADDVRKLLEIKKNTPLSQAAFEVLAIIAYNKTVTKSFIEQIRGVDCSGSISNLVQKGLVEEKGRLDLPGRPLVYGTTDRFLRCFSLSSLDDLPDLPQHEEENKENGQTTLFDADKNDTIVEEIGETQEEGE</sequence>
<dbReference type="PIRSF" id="PIRSF019345">
    <property type="entry name" value="ScpB"/>
    <property type="match status" value="1"/>
</dbReference>
<comment type="subunit">
    <text evidence="5">Homodimer. Homodimerization may be required to stabilize the binding of ScpA to the Smc head domains. Component of a cohesin-like complex composed of ScpA, ScpB and the Smc homodimer, in which ScpA and ScpB bind to the head domain of Smc. The presence of the three proteins is required for the association of the complex with DNA.</text>
</comment>
<feature type="region of interest" description="Disordered" evidence="6">
    <location>
        <begin position="166"/>
        <end position="204"/>
    </location>
</feature>
<evidence type="ECO:0000313" key="7">
    <source>
        <dbReference type="EMBL" id="HIW86223.1"/>
    </source>
</evidence>
<evidence type="ECO:0000256" key="2">
    <source>
        <dbReference type="ARBA" id="ARBA00022618"/>
    </source>
</evidence>